<dbReference type="GO" id="GO:0003735">
    <property type="term" value="F:structural constituent of ribosome"/>
    <property type="evidence" value="ECO:0007669"/>
    <property type="project" value="InterPro"/>
</dbReference>
<dbReference type="FunFam" id="6.10.250.3260:FF:000002">
    <property type="entry name" value="60S ribosomal protein L21"/>
    <property type="match status" value="1"/>
</dbReference>
<keyword evidence="2" id="KW-1185">Reference proteome</keyword>
<evidence type="ECO:0000313" key="1">
    <source>
        <dbReference type="EMBL" id="GFP85989.1"/>
    </source>
</evidence>
<accession>A0A830BKN9</accession>
<name>A0A830BKN9_9LAMI</name>
<proteinExistence type="predicted"/>
<dbReference type="InterPro" id="IPR001147">
    <property type="entry name" value="Ribosomal_eL21"/>
</dbReference>
<dbReference type="PANTHER" id="PTHR20981">
    <property type="entry name" value="60S RIBOSOMAL PROTEIN L21"/>
    <property type="match status" value="1"/>
</dbReference>
<dbReference type="OrthoDB" id="1539250at2759"/>
<organism evidence="1 2">
    <name type="scientific">Phtheirospermum japonicum</name>
    <dbReference type="NCBI Taxonomy" id="374723"/>
    <lineage>
        <taxon>Eukaryota</taxon>
        <taxon>Viridiplantae</taxon>
        <taxon>Streptophyta</taxon>
        <taxon>Embryophyta</taxon>
        <taxon>Tracheophyta</taxon>
        <taxon>Spermatophyta</taxon>
        <taxon>Magnoliopsida</taxon>
        <taxon>eudicotyledons</taxon>
        <taxon>Gunneridae</taxon>
        <taxon>Pentapetalae</taxon>
        <taxon>asterids</taxon>
        <taxon>lamiids</taxon>
        <taxon>Lamiales</taxon>
        <taxon>Orobanchaceae</taxon>
        <taxon>Orobanchaceae incertae sedis</taxon>
        <taxon>Phtheirospermum</taxon>
    </lineage>
</organism>
<comment type="caution">
    <text evidence="1">The sequence shown here is derived from an EMBL/GenBank/DDBJ whole genome shotgun (WGS) entry which is preliminary data.</text>
</comment>
<dbReference type="Proteomes" id="UP000653305">
    <property type="component" value="Unassembled WGS sequence"/>
</dbReference>
<gene>
    <name evidence="1" type="ORF">PHJA_000742800</name>
</gene>
<sequence>MRSAAYGQLIVVDLFLCIQVGNRITRKRIHVRIEHVHPSRFHEEILLRIKKNDQLKTKAKAQGKIISTKRQSKGPKPGFMVGGATIETVIPISYDFVNDIKGGY</sequence>
<reference evidence="1" key="1">
    <citation type="submission" date="2020-07" db="EMBL/GenBank/DDBJ databases">
        <title>Ethylene signaling mediates host invasion by parasitic plants.</title>
        <authorList>
            <person name="Yoshida S."/>
        </authorList>
    </citation>
    <scope>NUCLEOTIDE SEQUENCE</scope>
    <source>
        <strain evidence="1">Okayama</strain>
    </source>
</reference>
<evidence type="ECO:0000313" key="2">
    <source>
        <dbReference type="Proteomes" id="UP000653305"/>
    </source>
</evidence>
<dbReference type="AlphaFoldDB" id="A0A830BKN9"/>
<dbReference type="EMBL" id="BMAC01000117">
    <property type="protein sequence ID" value="GFP85989.1"/>
    <property type="molecule type" value="Genomic_DNA"/>
</dbReference>
<keyword evidence="1" id="KW-0689">Ribosomal protein</keyword>
<dbReference type="GO" id="GO:0006412">
    <property type="term" value="P:translation"/>
    <property type="evidence" value="ECO:0007669"/>
    <property type="project" value="InterPro"/>
</dbReference>
<keyword evidence="1" id="KW-0687">Ribonucleoprotein</keyword>
<protein>
    <submittedName>
        <fullName evidence="1">60S ribosomal protein l21-1</fullName>
    </submittedName>
</protein>
<dbReference type="GO" id="GO:0005840">
    <property type="term" value="C:ribosome"/>
    <property type="evidence" value="ECO:0007669"/>
    <property type="project" value="UniProtKB-KW"/>
</dbReference>
<dbReference type="Gene3D" id="6.10.250.3260">
    <property type="match status" value="1"/>
</dbReference>